<evidence type="ECO:0000313" key="1">
    <source>
        <dbReference type="EMBL" id="GAH09683.1"/>
    </source>
</evidence>
<dbReference type="Gene3D" id="1.25.40.10">
    <property type="entry name" value="Tetratricopeptide repeat domain"/>
    <property type="match status" value="1"/>
</dbReference>
<dbReference type="PROSITE" id="PS50005">
    <property type="entry name" value="TPR"/>
    <property type="match status" value="1"/>
</dbReference>
<protein>
    <submittedName>
        <fullName evidence="1">Uncharacterized protein</fullName>
    </submittedName>
</protein>
<dbReference type="SMART" id="SM00028">
    <property type="entry name" value="TPR"/>
    <property type="match status" value="2"/>
</dbReference>
<dbReference type="InterPro" id="IPR011990">
    <property type="entry name" value="TPR-like_helical_dom_sf"/>
</dbReference>
<organism evidence="1">
    <name type="scientific">marine sediment metagenome</name>
    <dbReference type="NCBI Taxonomy" id="412755"/>
    <lineage>
        <taxon>unclassified sequences</taxon>
        <taxon>metagenomes</taxon>
        <taxon>ecological metagenomes</taxon>
    </lineage>
</organism>
<gene>
    <name evidence="1" type="ORF">S01H4_59595</name>
</gene>
<dbReference type="Pfam" id="PF14559">
    <property type="entry name" value="TPR_19"/>
    <property type="match status" value="1"/>
</dbReference>
<dbReference type="InterPro" id="IPR019734">
    <property type="entry name" value="TPR_rpt"/>
</dbReference>
<dbReference type="Pfam" id="PF13181">
    <property type="entry name" value="TPR_8"/>
    <property type="match status" value="1"/>
</dbReference>
<dbReference type="EMBL" id="BART01034976">
    <property type="protein sequence ID" value="GAH09683.1"/>
    <property type="molecule type" value="Genomic_DNA"/>
</dbReference>
<sequence>CTYTYLNEIDKAISHLKKAAELDDSQDIYWGQLGWVYGYNRDADKGIEYLKRALALNPINVESLKDICMLYAKNQKWSEALVCIEESMEQDPDNSEIIRIKQDIEFFESEFERLKGNKGIEQSGK</sequence>
<proteinExistence type="predicted"/>
<reference evidence="1" key="1">
    <citation type="journal article" date="2014" name="Front. Microbiol.">
        <title>High frequency of phylogenetically diverse reductive dehalogenase-homologous genes in deep subseafloor sedimentary metagenomes.</title>
        <authorList>
            <person name="Kawai M."/>
            <person name="Futagami T."/>
            <person name="Toyoda A."/>
            <person name="Takaki Y."/>
            <person name="Nishi S."/>
            <person name="Hori S."/>
            <person name="Arai W."/>
            <person name="Tsubouchi T."/>
            <person name="Morono Y."/>
            <person name="Uchiyama I."/>
            <person name="Ito T."/>
            <person name="Fujiyama A."/>
            <person name="Inagaki F."/>
            <person name="Takami H."/>
        </authorList>
    </citation>
    <scope>NUCLEOTIDE SEQUENCE</scope>
    <source>
        <strain evidence="1">Expedition CK06-06</strain>
    </source>
</reference>
<name>X1EM01_9ZZZZ</name>
<feature type="non-terminal residue" evidence="1">
    <location>
        <position position="1"/>
    </location>
</feature>
<accession>X1EM01</accession>
<dbReference type="AlphaFoldDB" id="X1EM01"/>
<dbReference type="SUPFAM" id="SSF48452">
    <property type="entry name" value="TPR-like"/>
    <property type="match status" value="1"/>
</dbReference>
<comment type="caution">
    <text evidence="1">The sequence shown here is derived from an EMBL/GenBank/DDBJ whole genome shotgun (WGS) entry which is preliminary data.</text>
</comment>